<evidence type="ECO:0000313" key="4">
    <source>
        <dbReference type="Proteomes" id="UP001280581"/>
    </source>
</evidence>
<dbReference type="PANTHER" id="PTHR37534">
    <property type="entry name" value="TRANSCRIPTIONAL ACTIVATOR PROTEIN UGA3"/>
    <property type="match status" value="1"/>
</dbReference>
<comment type="caution">
    <text evidence="3">The sequence shown here is derived from an EMBL/GenBank/DDBJ whole genome shotgun (WGS) entry which is preliminary data.</text>
</comment>
<keyword evidence="2" id="KW-0539">Nucleus</keyword>
<reference evidence="3 4" key="1">
    <citation type="submission" date="2021-02" db="EMBL/GenBank/DDBJ databases">
        <title>Genome assembly of Pseudopithomyces chartarum.</title>
        <authorList>
            <person name="Jauregui R."/>
            <person name="Singh J."/>
            <person name="Voisey C."/>
        </authorList>
    </citation>
    <scope>NUCLEOTIDE SEQUENCE [LARGE SCALE GENOMIC DNA]</scope>
    <source>
        <strain evidence="3 4">AGR01</strain>
    </source>
</reference>
<dbReference type="Proteomes" id="UP001280581">
    <property type="component" value="Unassembled WGS sequence"/>
</dbReference>
<dbReference type="GO" id="GO:0003700">
    <property type="term" value="F:DNA-binding transcription factor activity"/>
    <property type="evidence" value="ECO:0007669"/>
    <property type="project" value="TreeGrafter"/>
</dbReference>
<sequence length="583" mass="65293">MDADRRLVKALEAANDALQHLSMSPDFGCLDCTHIDRLLARVVDLPTEGNQRNSRRNLLVIRQWMITEGPGVVLLEVLGQLYWRLGELNAKQFEKFKITLQAQQPYLSLIQDTGAVTLVIQRIRHIQRSKADACQDFLCELSDLTGAKVDSPMADMDVMRARSSSPFSPSHSAHHSVHSFDSSSSQEEAYTSLIKYVPESNLFGGDMEQLLFDFFINGICPGRTPATQANNYLSLLQTANMCESTKFALLSLSASYIREHLHSDKERYHQAELYYSAQAFQSLGQQISNGENYDAALSTAMLLMQHGMVNDSDDSSLCWSVHANIFDIIPSEFIDHTSEPALFMRTQLVLARTGQTSYTLQSAPLPQSLETSTWLEAMPNSEAQTMVSNTLGMSPQLVFFISSINSLATENGPNKHMYAQTLESQLQNLRQWTPEPQGDNRDIILATSEAFRLAALIYLRCRLYGLTRFNPAIMELNDALTAVILSLPVKGQLYTGIYPVWPVFIAAVTANSDKRDCLYQRVVPIREGDKNTLPAVLKRVSGMRIWLAKQDSMSLLREGWWDEMLMPSSSTVAIPTNRLLCLG</sequence>
<keyword evidence="4" id="KW-1185">Reference proteome</keyword>
<dbReference type="GO" id="GO:0000976">
    <property type="term" value="F:transcription cis-regulatory region binding"/>
    <property type="evidence" value="ECO:0007669"/>
    <property type="project" value="TreeGrafter"/>
</dbReference>
<dbReference type="EMBL" id="WVTA01000014">
    <property type="protein sequence ID" value="KAK3202096.1"/>
    <property type="molecule type" value="Genomic_DNA"/>
</dbReference>
<accession>A0AAN6LTX2</accession>
<proteinExistence type="predicted"/>
<dbReference type="InterPro" id="IPR021858">
    <property type="entry name" value="Fun_TF"/>
</dbReference>
<evidence type="ECO:0000256" key="2">
    <source>
        <dbReference type="ARBA" id="ARBA00023242"/>
    </source>
</evidence>
<protein>
    <submittedName>
        <fullName evidence="3">Uncharacterized protein</fullName>
    </submittedName>
</protein>
<evidence type="ECO:0000313" key="3">
    <source>
        <dbReference type="EMBL" id="KAK3202096.1"/>
    </source>
</evidence>
<name>A0AAN6LTX2_9PLEO</name>
<comment type="subcellular location">
    <subcellularLocation>
        <location evidence="1">Nucleus</location>
    </subcellularLocation>
</comment>
<gene>
    <name evidence="3" type="ORF">GRF29_161g123887</name>
</gene>
<evidence type="ECO:0000256" key="1">
    <source>
        <dbReference type="ARBA" id="ARBA00004123"/>
    </source>
</evidence>
<dbReference type="PANTHER" id="PTHR37534:SF49">
    <property type="entry name" value="LYSINE BIOSYNTHESIS REGULATORY PROTEIN LYS14"/>
    <property type="match status" value="1"/>
</dbReference>
<dbReference type="AlphaFoldDB" id="A0AAN6LTX2"/>
<organism evidence="3 4">
    <name type="scientific">Pseudopithomyces chartarum</name>
    <dbReference type="NCBI Taxonomy" id="1892770"/>
    <lineage>
        <taxon>Eukaryota</taxon>
        <taxon>Fungi</taxon>
        <taxon>Dikarya</taxon>
        <taxon>Ascomycota</taxon>
        <taxon>Pezizomycotina</taxon>
        <taxon>Dothideomycetes</taxon>
        <taxon>Pleosporomycetidae</taxon>
        <taxon>Pleosporales</taxon>
        <taxon>Massarineae</taxon>
        <taxon>Didymosphaeriaceae</taxon>
        <taxon>Pseudopithomyces</taxon>
    </lineage>
</organism>
<dbReference type="GO" id="GO:0045944">
    <property type="term" value="P:positive regulation of transcription by RNA polymerase II"/>
    <property type="evidence" value="ECO:0007669"/>
    <property type="project" value="TreeGrafter"/>
</dbReference>
<dbReference type="Pfam" id="PF11951">
    <property type="entry name" value="Fungal_trans_2"/>
    <property type="match status" value="1"/>
</dbReference>
<dbReference type="GO" id="GO:0005634">
    <property type="term" value="C:nucleus"/>
    <property type="evidence" value="ECO:0007669"/>
    <property type="project" value="UniProtKB-SubCell"/>
</dbReference>